<organism evidence="2 3">
    <name type="scientific">Penstemon smallii</name>
    <dbReference type="NCBI Taxonomy" id="265156"/>
    <lineage>
        <taxon>Eukaryota</taxon>
        <taxon>Viridiplantae</taxon>
        <taxon>Streptophyta</taxon>
        <taxon>Embryophyta</taxon>
        <taxon>Tracheophyta</taxon>
        <taxon>Spermatophyta</taxon>
        <taxon>Magnoliopsida</taxon>
        <taxon>eudicotyledons</taxon>
        <taxon>Gunneridae</taxon>
        <taxon>Pentapetalae</taxon>
        <taxon>asterids</taxon>
        <taxon>lamiids</taxon>
        <taxon>Lamiales</taxon>
        <taxon>Plantaginaceae</taxon>
        <taxon>Cheloneae</taxon>
        <taxon>Penstemon</taxon>
    </lineage>
</organism>
<dbReference type="AlphaFoldDB" id="A0ABD3S6K1"/>
<comment type="caution">
    <text evidence="2">The sequence shown here is derived from an EMBL/GenBank/DDBJ whole genome shotgun (WGS) entry which is preliminary data.</text>
</comment>
<evidence type="ECO:0000313" key="3">
    <source>
        <dbReference type="Proteomes" id="UP001634393"/>
    </source>
</evidence>
<evidence type="ECO:0000313" key="1">
    <source>
        <dbReference type="EMBL" id="KAL3820078.1"/>
    </source>
</evidence>
<dbReference type="EMBL" id="JBJXBP010000007">
    <property type="protein sequence ID" value="KAL3820079.1"/>
    <property type="molecule type" value="Genomic_DNA"/>
</dbReference>
<dbReference type="EMBL" id="JBJXBP010000007">
    <property type="protein sequence ID" value="KAL3820078.1"/>
    <property type="molecule type" value="Genomic_DNA"/>
</dbReference>
<protein>
    <submittedName>
        <fullName evidence="2">Uncharacterized protein</fullName>
    </submittedName>
</protein>
<reference evidence="2 3" key="1">
    <citation type="submission" date="2024-12" db="EMBL/GenBank/DDBJ databases">
        <title>The unique morphological basis and parallel evolutionary history of personate flowers in Penstemon.</title>
        <authorList>
            <person name="Depatie T.H."/>
            <person name="Wessinger C.A."/>
        </authorList>
    </citation>
    <scope>NUCLEOTIDE SEQUENCE [LARGE SCALE GENOMIC DNA]</scope>
    <source>
        <strain evidence="2">WTNN_2</strain>
        <tissue evidence="2">Leaf</tissue>
    </source>
</reference>
<evidence type="ECO:0000313" key="2">
    <source>
        <dbReference type="EMBL" id="KAL3820079.1"/>
    </source>
</evidence>
<gene>
    <name evidence="1" type="ORF">ACJIZ3_005983</name>
    <name evidence="2" type="ORF">ACJIZ3_005984</name>
</gene>
<proteinExistence type="predicted"/>
<accession>A0ABD3S6K1</accession>
<name>A0ABD3S6K1_9LAMI</name>
<sequence>MSSVYGVEPKLDHYYCMVDLFGHSSCLKENLLTEKLFFLNPYDQRKYITAKPIQIDPTLSNIYSAAGHYNDTL</sequence>
<dbReference type="Proteomes" id="UP001634393">
    <property type="component" value="Unassembled WGS sequence"/>
</dbReference>
<keyword evidence="3" id="KW-1185">Reference proteome</keyword>